<dbReference type="InterPro" id="IPR011610">
    <property type="entry name" value="SAM_mthyl_Trfase_ML2640-like"/>
</dbReference>
<dbReference type="GO" id="GO:0032259">
    <property type="term" value="P:methylation"/>
    <property type="evidence" value="ECO:0007669"/>
    <property type="project" value="UniProtKB-KW"/>
</dbReference>
<dbReference type="STRING" id="2769.R7Q8T2"/>
<comment type="similarity">
    <text evidence="1">Belongs to the UPF0677 family.</text>
</comment>
<evidence type="ECO:0000256" key="2">
    <source>
        <dbReference type="ARBA" id="ARBA00022603"/>
    </source>
</evidence>
<keyword evidence="2" id="KW-0489">Methyltransferase</keyword>
<evidence type="ECO:0000256" key="1">
    <source>
        <dbReference type="ARBA" id="ARBA00008138"/>
    </source>
</evidence>
<dbReference type="InterPro" id="IPR007213">
    <property type="entry name" value="Ppm1/Ppm2/Tcmp"/>
</dbReference>
<dbReference type="Gene3D" id="3.40.50.150">
    <property type="entry name" value="Vaccinia Virus protein VP39"/>
    <property type="match status" value="1"/>
</dbReference>
<dbReference type="AlphaFoldDB" id="R7Q8T2"/>
<dbReference type="SUPFAM" id="SSF53335">
    <property type="entry name" value="S-adenosyl-L-methionine-dependent methyltransferases"/>
    <property type="match status" value="1"/>
</dbReference>
<protein>
    <recommendedName>
        <fullName evidence="6">S-adenosyl-L-methionine-dependent methyltransferase</fullName>
    </recommendedName>
</protein>
<dbReference type="OMA" id="RQSACQT"/>
<dbReference type="OrthoDB" id="5933at2759"/>
<proteinExistence type="inferred from homology"/>
<dbReference type="PANTHER" id="PTHR43619:SF2">
    <property type="entry name" value="S-ADENOSYL-L-METHIONINE-DEPENDENT METHYLTRANSFERASES SUPERFAMILY PROTEIN"/>
    <property type="match status" value="1"/>
</dbReference>
<evidence type="ECO:0000313" key="4">
    <source>
        <dbReference type="EMBL" id="CDF33801.1"/>
    </source>
</evidence>
<name>R7Q8T2_CHOCR</name>
<reference evidence="5" key="1">
    <citation type="journal article" date="2013" name="Proc. Natl. Acad. Sci. U.S.A.">
        <title>Genome structure and metabolic features in the red seaweed Chondrus crispus shed light on evolution of the Archaeplastida.</title>
        <authorList>
            <person name="Collen J."/>
            <person name="Porcel B."/>
            <person name="Carre W."/>
            <person name="Ball S.G."/>
            <person name="Chaparro C."/>
            <person name="Tonon T."/>
            <person name="Barbeyron T."/>
            <person name="Michel G."/>
            <person name="Noel B."/>
            <person name="Valentin K."/>
            <person name="Elias M."/>
            <person name="Artiguenave F."/>
            <person name="Arun A."/>
            <person name="Aury J.M."/>
            <person name="Barbosa-Neto J.F."/>
            <person name="Bothwell J.H."/>
            <person name="Bouget F.Y."/>
            <person name="Brillet L."/>
            <person name="Cabello-Hurtado F."/>
            <person name="Capella-Gutierrez S."/>
            <person name="Charrier B."/>
            <person name="Cladiere L."/>
            <person name="Cock J.M."/>
            <person name="Coelho S.M."/>
            <person name="Colleoni C."/>
            <person name="Czjzek M."/>
            <person name="Da Silva C."/>
            <person name="Delage L."/>
            <person name="Denoeud F."/>
            <person name="Deschamps P."/>
            <person name="Dittami S.M."/>
            <person name="Gabaldon T."/>
            <person name="Gachon C.M."/>
            <person name="Groisillier A."/>
            <person name="Herve C."/>
            <person name="Jabbari K."/>
            <person name="Katinka M."/>
            <person name="Kloareg B."/>
            <person name="Kowalczyk N."/>
            <person name="Labadie K."/>
            <person name="Leblanc C."/>
            <person name="Lopez P.J."/>
            <person name="McLachlan D.H."/>
            <person name="Meslet-Cladiere L."/>
            <person name="Moustafa A."/>
            <person name="Nehr Z."/>
            <person name="Nyvall Collen P."/>
            <person name="Panaud O."/>
            <person name="Partensky F."/>
            <person name="Poulain J."/>
            <person name="Rensing S.A."/>
            <person name="Rousvoal S."/>
            <person name="Samson G."/>
            <person name="Symeonidi A."/>
            <person name="Weissenbach J."/>
            <person name="Zambounis A."/>
            <person name="Wincker P."/>
            <person name="Boyen C."/>
        </authorList>
    </citation>
    <scope>NUCLEOTIDE SEQUENCE [LARGE SCALE GENOMIC DNA]</scope>
    <source>
        <strain evidence="5">cv. Stackhouse</strain>
    </source>
</reference>
<dbReference type="KEGG" id="ccp:CHC_T00002410001"/>
<dbReference type="PANTHER" id="PTHR43619">
    <property type="entry name" value="S-ADENOSYL-L-METHIONINE-DEPENDENT METHYLTRANSFERASE YKTD-RELATED"/>
    <property type="match status" value="1"/>
</dbReference>
<accession>R7Q8T2</accession>
<gene>
    <name evidence="4" type="ORF">CHC_T00002410001</name>
</gene>
<evidence type="ECO:0008006" key="6">
    <source>
        <dbReference type="Google" id="ProtNLM"/>
    </source>
</evidence>
<dbReference type="PhylomeDB" id="R7Q8T2"/>
<organism evidence="4 5">
    <name type="scientific">Chondrus crispus</name>
    <name type="common">Carrageen Irish moss</name>
    <name type="synonym">Polymorpha crispa</name>
    <dbReference type="NCBI Taxonomy" id="2769"/>
    <lineage>
        <taxon>Eukaryota</taxon>
        <taxon>Rhodophyta</taxon>
        <taxon>Florideophyceae</taxon>
        <taxon>Rhodymeniophycidae</taxon>
        <taxon>Gigartinales</taxon>
        <taxon>Gigartinaceae</taxon>
        <taxon>Chondrus</taxon>
    </lineage>
</organism>
<dbReference type="GeneID" id="17321332"/>
<sequence>MSPPSLLLAALHRLLTPSQPPELDMVTFSSQLCAASRALETSLPPPLRLFTDPYAELLAGPEALSRARARMVSMLHLAIPARPRIAIRTRYFDDFANSALHRFAPGKAQLVSLAAGLETRAFRLCELSDQVALFEVDRQEVFDRKERLLADVQPTPQVRAGSRTVVDADLAEPDWTRKIDEAGFDRALRTVWLLEGLLYYLDEERVTQLLREVWEISAVGSCVCFSVVTGLAKHYKKSDTLANYFKSAMPDPHAVLSEAGWSLDAVDQLGGPNANYGRWQTSETIGLDDWRSTRSTIYVSATKRR</sequence>
<dbReference type="Proteomes" id="UP000012073">
    <property type="component" value="Unassembled WGS sequence"/>
</dbReference>
<keyword evidence="3" id="KW-0808">Transferase</keyword>
<dbReference type="InterPro" id="IPR029063">
    <property type="entry name" value="SAM-dependent_MTases_sf"/>
</dbReference>
<dbReference type="Pfam" id="PF04072">
    <property type="entry name" value="LCM"/>
    <property type="match status" value="1"/>
</dbReference>
<evidence type="ECO:0000313" key="5">
    <source>
        <dbReference type="Proteomes" id="UP000012073"/>
    </source>
</evidence>
<evidence type="ECO:0000256" key="3">
    <source>
        <dbReference type="ARBA" id="ARBA00022679"/>
    </source>
</evidence>
<dbReference type="Gramene" id="CDF33801">
    <property type="protein sequence ID" value="CDF33801"/>
    <property type="gene ID" value="CHC_T00002410001"/>
</dbReference>
<keyword evidence="5" id="KW-1185">Reference proteome</keyword>
<dbReference type="NCBIfam" id="TIGR00027">
    <property type="entry name" value="mthyl_TIGR00027"/>
    <property type="match status" value="1"/>
</dbReference>
<dbReference type="GO" id="GO:0008168">
    <property type="term" value="F:methyltransferase activity"/>
    <property type="evidence" value="ECO:0007669"/>
    <property type="project" value="UniProtKB-KW"/>
</dbReference>
<dbReference type="RefSeq" id="XP_005713620.1">
    <property type="nucleotide sequence ID" value="XM_005713563.1"/>
</dbReference>
<dbReference type="EMBL" id="HG001658">
    <property type="protein sequence ID" value="CDF33801.1"/>
    <property type="molecule type" value="Genomic_DNA"/>
</dbReference>